<dbReference type="RefSeq" id="WP_134246638.1">
    <property type="nucleotide sequence ID" value="NZ_SNQI01000001.1"/>
</dbReference>
<dbReference type="PROSITE" id="PS51257">
    <property type="entry name" value="PROKAR_LIPOPROTEIN"/>
    <property type="match status" value="1"/>
</dbReference>
<dbReference type="EMBL" id="SNQI01000001">
    <property type="protein sequence ID" value="TEW76627.1"/>
    <property type="molecule type" value="Genomic_DNA"/>
</dbReference>
<keyword evidence="4" id="KW-1185">Reference proteome</keyword>
<organism evidence="3 4">
    <name type="scientific">Gramella jeungdoensis</name>
    <dbReference type="NCBI Taxonomy" id="708091"/>
    <lineage>
        <taxon>Bacteria</taxon>
        <taxon>Pseudomonadati</taxon>
        <taxon>Bacteroidota</taxon>
        <taxon>Flavobacteriia</taxon>
        <taxon>Flavobacteriales</taxon>
        <taxon>Flavobacteriaceae</taxon>
        <taxon>Christiangramia</taxon>
    </lineage>
</organism>
<evidence type="ECO:0000256" key="1">
    <source>
        <dbReference type="SAM" id="SignalP"/>
    </source>
</evidence>
<dbReference type="PANTHER" id="PTHR31157:SF1">
    <property type="entry name" value="SCP DOMAIN-CONTAINING PROTEIN"/>
    <property type="match status" value="1"/>
</dbReference>
<sequence length="168" mass="18923">MKTSIFNLSFLFLLSTILFSCSAEDDGIYFNENKEVVNTASVSYSDIEYEILDLVNAHRADLGLTTLVNLNVISVEADVHTDYMIKTNSVNHDNFNKRAENLMTNAGAKIVGENVAYGFSSAQGVFNGWLKSDEHRKIIENPSYTHFGISTNTNSQNRNYFTQIFIEK</sequence>
<evidence type="ECO:0000259" key="2">
    <source>
        <dbReference type="Pfam" id="PF00188"/>
    </source>
</evidence>
<accession>A0A4Y8AVS4</accession>
<feature type="chain" id="PRO_5021251327" evidence="1">
    <location>
        <begin position="24"/>
        <end position="168"/>
    </location>
</feature>
<dbReference type="Proteomes" id="UP000298517">
    <property type="component" value="Unassembled WGS sequence"/>
</dbReference>
<dbReference type="InterPro" id="IPR035940">
    <property type="entry name" value="CAP_sf"/>
</dbReference>
<gene>
    <name evidence="3" type="ORF">E2488_01910</name>
</gene>
<feature type="domain" description="SCP" evidence="2">
    <location>
        <begin position="52"/>
        <end position="165"/>
    </location>
</feature>
<dbReference type="OrthoDB" id="982527at2"/>
<dbReference type="InterPro" id="IPR014044">
    <property type="entry name" value="CAP_dom"/>
</dbReference>
<feature type="signal peptide" evidence="1">
    <location>
        <begin position="1"/>
        <end position="23"/>
    </location>
</feature>
<comment type="caution">
    <text evidence="3">The sequence shown here is derived from an EMBL/GenBank/DDBJ whole genome shotgun (WGS) entry which is preliminary data.</text>
</comment>
<evidence type="ECO:0000313" key="4">
    <source>
        <dbReference type="Proteomes" id="UP000298517"/>
    </source>
</evidence>
<evidence type="ECO:0000313" key="3">
    <source>
        <dbReference type="EMBL" id="TEW76627.1"/>
    </source>
</evidence>
<proteinExistence type="predicted"/>
<protein>
    <submittedName>
        <fullName evidence="3">CAP domain-containing protein</fullName>
    </submittedName>
</protein>
<reference evidence="3 4" key="1">
    <citation type="journal article" date="2011" name="J. Microbiol.">
        <title>Gramella jeungdoensis sp. nov., isolated from a solar saltern in Korea.</title>
        <authorList>
            <person name="Joung Y."/>
            <person name="Kim H."/>
            <person name="Jang T."/>
            <person name="Ahn T.S."/>
            <person name="Joh K."/>
        </authorList>
    </citation>
    <scope>NUCLEOTIDE SEQUENCE [LARGE SCALE GENOMIC DNA]</scope>
    <source>
        <strain evidence="3 4">KCTC 23123</strain>
    </source>
</reference>
<keyword evidence="1" id="KW-0732">Signal</keyword>
<dbReference type="SUPFAM" id="SSF55797">
    <property type="entry name" value="PR-1-like"/>
    <property type="match status" value="1"/>
</dbReference>
<name>A0A4Y8AVS4_9FLAO</name>
<dbReference type="Gene3D" id="3.40.33.10">
    <property type="entry name" value="CAP"/>
    <property type="match status" value="1"/>
</dbReference>
<dbReference type="Pfam" id="PF00188">
    <property type="entry name" value="CAP"/>
    <property type="match status" value="1"/>
</dbReference>
<dbReference type="AlphaFoldDB" id="A0A4Y8AVS4"/>
<dbReference type="PANTHER" id="PTHR31157">
    <property type="entry name" value="SCP DOMAIN-CONTAINING PROTEIN"/>
    <property type="match status" value="1"/>
</dbReference>
<dbReference type="CDD" id="cd05379">
    <property type="entry name" value="CAP_bacterial"/>
    <property type="match status" value="1"/>
</dbReference>